<dbReference type="InterPro" id="IPR001638">
    <property type="entry name" value="Solute-binding_3/MltF_N"/>
</dbReference>
<comment type="similarity">
    <text evidence="2">Belongs to the bacterial solute-binding protein SsuA/TauA family.</text>
</comment>
<protein>
    <submittedName>
        <fullName evidence="7">Aliphatic sulfonate ABC transporter substrate-binding protein</fullName>
    </submittedName>
</protein>
<evidence type="ECO:0000256" key="5">
    <source>
        <dbReference type="SAM" id="SignalP"/>
    </source>
</evidence>
<dbReference type="GO" id="GO:0016020">
    <property type="term" value="C:membrane"/>
    <property type="evidence" value="ECO:0007669"/>
    <property type="project" value="InterPro"/>
</dbReference>
<name>A0A4Q2U1W2_9HYPH</name>
<dbReference type="Gene3D" id="3.40.190.10">
    <property type="entry name" value="Periplasmic binding protein-like II"/>
    <property type="match status" value="2"/>
</dbReference>
<accession>A0A4Q2U1W2</accession>
<dbReference type="EMBL" id="QYBB01000112">
    <property type="protein sequence ID" value="RYC28811.1"/>
    <property type="molecule type" value="Genomic_DNA"/>
</dbReference>
<keyword evidence="3" id="KW-0813">Transport</keyword>
<proteinExistence type="inferred from homology"/>
<dbReference type="Proteomes" id="UP000290759">
    <property type="component" value="Unassembled WGS sequence"/>
</dbReference>
<evidence type="ECO:0000256" key="4">
    <source>
        <dbReference type="ARBA" id="ARBA00022729"/>
    </source>
</evidence>
<dbReference type="OrthoDB" id="7374754at2"/>
<dbReference type="SUPFAM" id="SSF53850">
    <property type="entry name" value="Periplasmic binding protein-like II"/>
    <property type="match status" value="1"/>
</dbReference>
<evidence type="ECO:0000313" key="7">
    <source>
        <dbReference type="EMBL" id="RYC28811.1"/>
    </source>
</evidence>
<feature type="chain" id="PRO_5020325372" evidence="5">
    <location>
        <begin position="24"/>
        <end position="321"/>
    </location>
</feature>
<dbReference type="PANTHER" id="PTHR30024">
    <property type="entry name" value="ALIPHATIC SULFONATES-BINDING PROTEIN-RELATED"/>
    <property type="match status" value="1"/>
</dbReference>
<organism evidence="7 8">
    <name type="scientific">Lichenibacterium minor</name>
    <dbReference type="NCBI Taxonomy" id="2316528"/>
    <lineage>
        <taxon>Bacteria</taxon>
        <taxon>Pseudomonadati</taxon>
        <taxon>Pseudomonadota</taxon>
        <taxon>Alphaproteobacteria</taxon>
        <taxon>Hyphomicrobiales</taxon>
        <taxon>Lichenihabitantaceae</taxon>
        <taxon>Lichenibacterium</taxon>
    </lineage>
</organism>
<dbReference type="InterPro" id="IPR015168">
    <property type="entry name" value="SsuA/THI5"/>
</dbReference>
<dbReference type="GO" id="GO:0042626">
    <property type="term" value="F:ATPase-coupled transmembrane transporter activity"/>
    <property type="evidence" value="ECO:0007669"/>
    <property type="project" value="InterPro"/>
</dbReference>
<sequence>MLTRRTLLAAGAAALTLPRVAHAAAPKSVRVGYIGDFPNASLFAVANDQKLWEPEGLVPDLKVFTNGPIQVQAMGAGSLDFGTIGPGALWLPASGRAKVVAINDVGFSDRLIAQPGIASIADLKGKKVGVPQGTSGDMILRLGLAKAGLTIKDMQVVPMDPSTVVAAFSSGQIDGAGIWNPLVDVIRRRVPDLKELAANRDFYPDVSFVNAVVARNEVVSGDPDLARSFVSVVKKAIDYRAANLDRTVELTSALIHVPVDVLMPVAKSRLLLTSAQLDAFTRDGTVDRWLGRFNAMFKEFGTVADPLPPNQYYDGKLFLSA</sequence>
<reference evidence="7 8" key="1">
    <citation type="submission" date="2018-12" db="EMBL/GenBank/DDBJ databases">
        <authorList>
            <person name="Grouzdev D.S."/>
            <person name="Krutkina M.S."/>
        </authorList>
    </citation>
    <scope>NUCLEOTIDE SEQUENCE [LARGE SCALE GENOMIC DNA]</scope>
    <source>
        <strain evidence="7 8">RmlP026</strain>
    </source>
</reference>
<evidence type="ECO:0000313" key="8">
    <source>
        <dbReference type="Proteomes" id="UP000290759"/>
    </source>
</evidence>
<dbReference type="NCBIfam" id="TIGR01728">
    <property type="entry name" value="SsuA_fam"/>
    <property type="match status" value="1"/>
</dbReference>
<feature type="domain" description="Solute-binding protein family 3/N-terminal" evidence="6">
    <location>
        <begin position="28"/>
        <end position="243"/>
    </location>
</feature>
<evidence type="ECO:0000256" key="2">
    <source>
        <dbReference type="ARBA" id="ARBA00010742"/>
    </source>
</evidence>
<dbReference type="AlphaFoldDB" id="A0A4Q2U1W2"/>
<keyword evidence="8" id="KW-1185">Reference proteome</keyword>
<comment type="subcellular location">
    <subcellularLocation>
        <location evidence="1">Periplasm</location>
    </subcellularLocation>
</comment>
<dbReference type="Pfam" id="PF09084">
    <property type="entry name" value="NMT1"/>
    <property type="match status" value="1"/>
</dbReference>
<comment type="caution">
    <text evidence="7">The sequence shown here is derived from an EMBL/GenBank/DDBJ whole genome shotgun (WGS) entry which is preliminary data.</text>
</comment>
<evidence type="ECO:0000259" key="6">
    <source>
        <dbReference type="SMART" id="SM00062"/>
    </source>
</evidence>
<dbReference type="GO" id="GO:0042597">
    <property type="term" value="C:periplasmic space"/>
    <property type="evidence" value="ECO:0007669"/>
    <property type="project" value="UniProtKB-SubCell"/>
</dbReference>
<feature type="signal peptide" evidence="5">
    <location>
        <begin position="1"/>
        <end position="23"/>
    </location>
</feature>
<dbReference type="PANTHER" id="PTHR30024:SF47">
    <property type="entry name" value="TAURINE-BINDING PERIPLASMIC PROTEIN"/>
    <property type="match status" value="1"/>
</dbReference>
<dbReference type="SMART" id="SM00062">
    <property type="entry name" value="PBPb"/>
    <property type="match status" value="1"/>
</dbReference>
<gene>
    <name evidence="7" type="ORF">D3273_27335</name>
</gene>
<reference evidence="7 8" key="2">
    <citation type="submission" date="2019-02" db="EMBL/GenBank/DDBJ databases">
        <title>'Lichenibacterium ramalinii' gen. nov. sp. nov., 'Lichenibacterium minor' gen. nov. sp. nov.</title>
        <authorList>
            <person name="Pankratov T."/>
        </authorList>
    </citation>
    <scope>NUCLEOTIDE SEQUENCE [LARGE SCALE GENOMIC DNA]</scope>
    <source>
        <strain evidence="7 8">RmlP026</strain>
    </source>
</reference>
<keyword evidence="4 5" id="KW-0732">Signal</keyword>
<evidence type="ECO:0000256" key="3">
    <source>
        <dbReference type="ARBA" id="ARBA00022448"/>
    </source>
</evidence>
<dbReference type="InterPro" id="IPR010067">
    <property type="entry name" value="ABC_SsuA_sub-bd"/>
</dbReference>
<evidence type="ECO:0000256" key="1">
    <source>
        <dbReference type="ARBA" id="ARBA00004418"/>
    </source>
</evidence>